<gene>
    <name evidence="1" type="ORF">SAMN05216243_0411</name>
</gene>
<proteinExistence type="predicted"/>
<evidence type="ECO:0000313" key="2">
    <source>
        <dbReference type="Proteomes" id="UP000198694"/>
    </source>
</evidence>
<dbReference type="OrthoDB" id="2736584at2"/>
<protein>
    <recommendedName>
        <fullName evidence="3">Sporulation inhibitor of replication protein SirA</fullName>
    </recommendedName>
</protein>
<dbReference type="EMBL" id="FNFL01000001">
    <property type="protein sequence ID" value="SDJ70468.1"/>
    <property type="molecule type" value="Genomic_DNA"/>
</dbReference>
<sequence length="152" mass="18442">MPDYSIYWIEEEFHRHYFYRSDVLFRFLKQCHLQPENEILMKQFAYVVHQVPVDRLLKHMKQCLAPGRFQFEESRHISIQTKGNKLNLFLGDRYLSGSSKSMEAAEEILFQTLRKFDRNFFIIETESEKYGWVSPVHKSYHRLNKQLLYSLL</sequence>
<dbReference type="InterPro" id="IPR019683">
    <property type="entry name" value="SirA"/>
</dbReference>
<dbReference type="STRING" id="407036.SAMN05216243_0411"/>
<name>A0A1G8VWK0_9BACI</name>
<dbReference type="AlphaFoldDB" id="A0A1G8VWK0"/>
<organism evidence="1 2">
    <name type="scientific">Sediminibacillus albus</name>
    <dbReference type="NCBI Taxonomy" id="407036"/>
    <lineage>
        <taxon>Bacteria</taxon>
        <taxon>Bacillati</taxon>
        <taxon>Bacillota</taxon>
        <taxon>Bacilli</taxon>
        <taxon>Bacillales</taxon>
        <taxon>Bacillaceae</taxon>
        <taxon>Sediminibacillus</taxon>
    </lineage>
</organism>
<dbReference type="Proteomes" id="UP000198694">
    <property type="component" value="Unassembled WGS sequence"/>
</dbReference>
<reference evidence="1 2" key="1">
    <citation type="submission" date="2016-10" db="EMBL/GenBank/DDBJ databases">
        <authorList>
            <person name="de Groot N.N."/>
        </authorList>
    </citation>
    <scope>NUCLEOTIDE SEQUENCE [LARGE SCALE GENOMIC DNA]</scope>
    <source>
        <strain evidence="1 2">CGMCC 1.6502</strain>
    </source>
</reference>
<dbReference type="Gene3D" id="3.30.310.250">
    <property type="entry name" value="Sporulation inhibitor of replication protein SirA"/>
    <property type="match status" value="1"/>
</dbReference>
<evidence type="ECO:0008006" key="3">
    <source>
        <dbReference type="Google" id="ProtNLM"/>
    </source>
</evidence>
<accession>A0A1G8VWK0</accession>
<dbReference type="RefSeq" id="WP_093210563.1">
    <property type="nucleotide sequence ID" value="NZ_FNFL01000001.1"/>
</dbReference>
<keyword evidence="2" id="KW-1185">Reference proteome</keyword>
<dbReference type="InterPro" id="IPR038449">
    <property type="entry name" value="SirA_sf"/>
</dbReference>
<dbReference type="Pfam" id="PF10747">
    <property type="entry name" value="SirA"/>
    <property type="match status" value="1"/>
</dbReference>
<evidence type="ECO:0000313" key="1">
    <source>
        <dbReference type="EMBL" id="SDJ70468.1"/>
    </source>
</evidence>